<dbReference type="AlphaFoldDB" id="A0A9D8PR06"/>
<comment type="pathway">
    <text evidence="1 5">Purine metabolism; 7-cyano-7-deazaguanine biosynthesis.</text>
</comment>
<sequence length="124" mass="14297">MYEVSVKDHFSAAHSLKEIGGGCERIHGHNFKVEVFLKSEELLPDSTVMDFRKLKSHLKDVIDILDHTILNEVPPFDVINPSSENIARFIYDEMRKRLDELSISGGLRVDVWESDNSRASYYEE</sequence>
<dbReference type="Gene3D" id="3.30.479.10">
    <property type="entry name" value="6-pyruvoyl tetrahydropterin synthase/QueD"/>
    <property type="match status" value="1"/>
</dbReference>
<feature type="binding site" evidence="7">
    <location>
        <position position="14"/>
    </location>
    <ligand>
        <name>Zn(2+)</name>
        <dbReference type="ChEBI" id="CHEBI:29105"/>
    </ligand>
</feature>
<gene>
    <name evidence="8" type="primary">queD</name>
    <name evidence="8" type="ORF">JW984_11895</name>
</gene>
<evidence type="ECO:0000256" key="2">
    <source>
        <dbReference type="ARBA" id="ARBA00008900"/>
    </source>
</evidence>
<dbReference type="PIRSF" id="PIRSF006113">
    <property type="entry name" value="PTP_synth"/>
    <property type="match status" value="1"/>
</dbReference>
<dbReference type="EMBL" id="JAFGIX010000057">
    <property type="protein sequence ID" value="MBN1573890.1"/>
    <property type="molecule type" value="Genomic_DNA"/>
</dbReference>
<dbReference type="InterPro" id="IPR038418">
    <property type="entry name" value="6-PTP_synth/QueD_sf"/>
</dbReference>
<comment type="caution">
    <text evidence="8">The sequence shown here is derived from an EMBL/GenBank/DDBJ whole genome shotgun (WGS) entry which is preliminary data.</text>
</comment>
<evidence type="ECO:0000256" key="5">
    <source>
        <dbReference type="PIRNR" id="PIRNR006113"/>
    </source>
</evidence>
<name>A0A9D8PR06_9DELT</name>
<evidence type="ECO:0000313" key="8">
    <source>
        <dbReference type="EMBL" id="MBN1573890.1"/>
    </source>
</evidence>
<dbReference type="InterPro" id="IPR007115">
    <property type="entry name" value="6-PTP_synth/QueD"/>
</dbReference>
<proteinExistence type="inferred from homology"/>
<dbReference type="SUPFAM" id="SSF55620">
    <property type="entry name" value="Tetrahydrobiopterin biosynthesis enzymes-like"/>
    <property type="match status" value="1"/>
</dbReference>
<feature type="active site" description="Proton acceptor" evidence="6">
    <location>
        <position position="23"/>
    </location>
</feature>
<comment type="similarity">
    <text evidence="2 5">Belongs to the PTPS family. QueD subfamily.</text>
</comment>
<keyword evidence="5 7" id="KW-0862">Zinc</keyword>
<protein>
    <recommendedName>
        <fullName evidence="3 5">6-carboxy-5,6,7,8-tetrahydropterin synthase</fullName>
        <ecNumber evidence="5">4.-.-.-</ecNumber>
    </recommendedName>
</protein>
<dbReference type="GO" id="GO:0046872">
    <property type="term" value="F:metal ion binding"/>
    <property type="evidence" value="ECO:0007669"/>
    <property type="project" value="UniProtKB-KW"/>
</dbReference>
<keyword evidence="5 7" id="KW-0479">Metal-binding</keyword>
<evidence type="ECO:0000256" key="6">
    <source>
        <dbReference type="PIRSR" id="PIRSR006113-1"/>
    </source>
</evidence>
<reference evidence="8" key="1">
    <citation type="journal article" date="2021" name="Environ. Microbiol.">
        <title>Genomic characterization of three novel Desulfobacterota classes expand the metabolic and phylogenetic diversity of the phylum.</title>
        <authorList>
            <person name="Murphy C.L."/>
            <person name="Biggerstaff J."/>
            <person name="Eichhorn A."/>
            <person name="Ewing E."/>
            <person name="Shahan R."/>
            <person name="Soriano D."/>
            <person name="Stewart S."/>
            <person name="VanMol K."/>
            <person name="Walker R."/>
            <person name="Walters P."/>
            <person name="Elshahed M.S."/>
            <person name="Youssef N.H."/>
        </authorList>
    </citation>
    <scope>NUCLEOTIDE SEQUENCE</scope>
    <source>
        <strain evidence="8">Zod_Metabat.24</strain>
    </source>
</reference>
<evidence type="ECO:0000256" key="4">
    <source>
        <dbReference type="ARBA" id="ARBA00048807"/>
    </source>
</evidence>
<reference evidence="8" key="2">
    <citation type="submission" date="2021-01" db="EMBL/GenBank/DDBJ databases">
        <authorList>
            <person name="Hahn C.R."/>
            <person name="Youssef N.H."/>
            <person name="Elshahed M."/>
        </authorList>
    </citation>
    <scope>NUCLEOTIDE SEQUENCE</scope>
    <source>
        <strain evidence="8">Zod_Metabat.24</strain>
    </source>
</reference>
<dbReference type="PANTHER" id="PTHR12589:SF8">
    <property type="entry name" value="6-CARBOXY-5,6,7,8-TETRAHYDROPTERIN SYNTHASE"/>
    <property type="match status" value="1"/>
</dbReference>
<feature type="active site" description="Charge relay system" evidence="6">
    <location>
        <position position="113"/>
    </location>
</feature>
<feature type="active site" description="Charge relay system" evidence="6">
    <location>
        <position position="67"/>
    </location>
</feature>
<comment type="catalytic activity">
    <reaction evidence="4 5">
        <text>7,8-dihydroneopterin 3'-triphosphate + H2O = 6-carboxy-5,6,7,8-tetrahydropterin + triphosphate + acetaldehyde + 2 H(+)</text>
        <dbReference type="Rhea" id="RHEA:27966"/>
        <dbReference type="ChEBI" id="CHEBI:15343"/>
        <dbReference type="ChEBI" id="CHEBI:15377"/>
        <dbReference type="ChEBI" id="CHEBI:15378"/>
        <dbReference type="ChEBI" id="CHEBI:18036"/>
        <dbReference type="ChEBI" id="CHEBI:58462"/>
        <dbReference type="ChEBI" id="CHEBI:61032"/>
        <dbReference type="EC" id="4.1.2.50"/>
    </reaction>
</comment>
<evidence type="ECO:0000256" key="7">
    <source>
        <dbReference type="PIRSR" id="PIRSR006113-2"/>
    </source>
</evidence>
<dbReference type="Pfam" id="PF01242">
    <property type="entry name" value="PTPS"/>
    <property type="match status" value="1"/>
</dbReference>
<evidence type="ECO:0000313" key="9">
    <source>
        <dbReference type="Proteomes" id="UP000809273"/>
    </source>
</evidence>
<keyword evidence="5" id="KW-0456">Lyase</keyword>
<dbReference type="GO" id="GO:0070497">
    <property type="term" value="F:6-carboxytetrahydropterin synthase activity"/>
    <property type="evidence" value="ECO:0007669"/>
    <property type="project" value="UniProtKB-EC"/>
</dbReference>
<dbReference type="GO" id="GO:0008616">
    <property type="term" value="P:tRNA queuosine(34) biosynthetic process"/>
    <property type="evidence" value="ECO:0007669"/>
    <property type="project" value="UniProtKB-KW"/>
</dbReference>
<accession>A0A9D8PR06</accession>
<comment type="cofactor">
    <cofactor evidence="5 7">
        <name>Zn(2+)</name>
        <dbReference type="ChEBI" id="CHEBI:29105"/>
    </cofactor>
    <text evidence="5 7">Binds 1 zinc ion per subunit.</text>
</comment>
<evidence type="ECO:0000256" key="3">
    <source>
        <dbReference type="ARBA" id="ARBA00018141"/>
    </source>
</evidence>
<dbReference type="NCBIfam" id="TIGR03367">
    <property type="entry name" value="queuosine_QueD"/>
    <property type="match status" value="1"/>
</dbReference>
<feature type="binding site" evidence="7">
    <location>
        <position position="27"/>
    </location>
    <ligand>
        <name>Zn(2+)</name>
        <dbReference type="ChEBI" id="CHEBI:29105"/>
    </ligand>
</feature>
<organism evidence="8 9">
    <name type="scientific">Candidatus Zymogenus saltonus</name>
    <dbReference type="NCBI Taxonomy" id="2844893"/>
    <lineage>
        <taxon>Bacteria</taxon>
        <taxon>Deltaproteobacteria</taxon>
        <taxon>Candidatus Zymogenia</taxon>
        <taxon>Candidatus Zymogeniales</taxon>
        <taxon>Candidatus Zymogenaceae</taxon>
        <taxon>Candidatus Zymogenus</taxon>
    </lineage>
</organism>
<feature type="binding site" evidence="7">
    <location>
        <position position="29"/>
    </location>
    <ligand>
        <name>Zn(2+)</name>
        <dbReference type="ChEBI" id="CHEBI:29105"/>
    </ligand>
</feature>
<keyword evidence="5" id="KW-0671">Queuosine biosynthesis</keyword>
<dbReference type="EC" id="4.-.-.-" evidence="5"/>
<evidence type="ECO:0000256" key="1">
    <source>
        <dbReference type="ARBA" id="ARBA00005061"/>
    </source>
</evidence>
<dbReference type="PANTHER" id="PTHR12589">
    <property type="entry name" value="PYRUVOYL TETRAHYDROBIOPTERIN SYNTHASE"/>
    <property type="match status" value="1"/>
</dbReference>
<dbReference type="Proteomes" id="UP000809273">
    <property type="component" value="Unassembled WGS sequence"/>
</dbReference>